<dbReference type="GeneID" id="109473527"/>
<evidence type="ECO:0000313" key="1">
    <source>
        <dbReference type="Proteomes" id="UP000515135"/>
    </source>
</evidence>
<name>A0A6P4ZH68_BRABE</name>
<dbReference type="Proteomes" id="UP000515135">
    <property type="component" value="Unplaced"/>
</dbReference>
<dbReference type="KEGG" id="bbel:109473527"/>
<sequence length="365" mass="40680">MDISTESSNITTGVLQPFQPIPDDACSIIPTFQGIFVSSQVANRAPPLFHDIEKFLKVEIANGNQFLHGLNMNFVKQLIDLLRQHAKVFTGNEKIPFLVEGSLNSCDVFNTGPDILCHKDAVAVIPVLTEPRAPATSVITQQGHLNVHPAWTVPKYKWEMALTTMLTAVRSMANVEETLRNFPDLLRSTKYHMALMDLMTISLQGNFIWAKLYSMLKNRLPGARGPGASSDAVVATKMIEYLRAAWVPYSGIIKPENVFPLEHTLGGNVSCIIENFINHIKENPTEDIDLIDMAEKIPTSEPDPKASYYVAMEKLWNDKFTNIDLMTTIATQMQVLKLPVQGYVERSHLPVSHVPPGTKMTIVRA</sequence>
<protein>
    <submittedName>
        <fullName evidence="2">Uncharacterized protein LOC109473527</fullName>
    </submittedName>
</protein>
<keyword evidence="1" id="KW-1185">Reference proteome</keyword>
<proteinExistence type="predicted"/>
<evidence type="ECO:0000313" key="2">
    <source>
        <dbReference type="RefSeq" id="XP_019628966.1"/>
    </source>
</evidence>
<dbReference type="AlphaFoldDB" id="A0A6P4ZH68"/>
<organism evidence="1 2">
    <name type="scientific">Branchiostoma belcheri</name>
    <name type="common">Amphioxus</name>
    <dbReference type="NCBI Taxonomy" id="7741"/>
    <lineage>
        <taxon>Eukaryota</taxon>
        <taxon>Metazoa</taxon>
        <taxon>Chordata</taxon>
        <taxon>Cephalochordata</taxon>
        <taxon>Leptocardii</taxon>
        <taxon>Amphioxiformes</taxon>
        <taxon>Branchiostomatidae</taxon>
        <taxon>Branchiostoma</taxon>
    </lineage>
</organism>
<reference evidence="2" key="1">
    <citation type="submission" date="2025-08" db="UniProtKB">
        <authorList>
            <consortium name="RefSeq"/>
        </authorList>
    </citation>
    <scope>IDENTIFICATION</scope>
    <source>
        <tissue evidence="2">Gonad</tissue>
    </source>
</reference>
<accession>A0A6P4ZH68</accession>
<gene>
    <name evidence="2" type="primary">LOC109473527</name>
</gene>
<dbReference type="RefSeq" id="XP_019628966.1">
    <property type="nucleotide sequence ID" value="XM_019773407.1"/>
</dbReference>